<feature type="compositionally biased region" description="Basic residues" evidence="5">
    <location>
        <begin position="18"/>
        <end position="28"/>
    </location>
</feature>
<keyword evidence="8" id="KW-1185">Reference proteome</keyword>
<feature type="non-terminal residue" evidence="7">
    <location>
        <position position="338"/>
    </location>
</feature>
<organism evidence="7 8">
    <name type="scientific">Conidiobolus coronatus (strain ATCC 28846 / CBS 209.66 / NRRL 28638)</name>
    <name type="common">Delacroixia coronata</name>
    <dbReference type="NCBI Taxonomy" id="796925"/>
    <lineage>
        <taxon>Eukaryota</taxon>
        <taxon>Fungi</taxon>
        <taxon>Fungi incertae sedis</taxon>
        <taxon>Zoopagomycota</taxon>
        <taxon>Entomophthoromycotina</taxon>
        <taxon>Entomophthoromycetes</taxon>
        <taxon>Entomophthorales</taxon>
        <taxon>Ancylistaceae</taxon>
        <taxon>Conidiobolus</taxon>
    </lineage>
</organism>
<feature type="compositionally biased region" description="Polar residues" evidence="5">
    <location>
        <begin position="1"/>
        <end position="11"/>
    </location>
</feature>
<dbReference type="InterPro" id="IPR050538">
    <property type="entry name" value="MAP_kinase_kinase_kinase"/>
</dbReference>
<name>A0A137NSA4_CONC2</name>
<feature type="domain" description="Protein kinase" evidence="6">
    <location>
        <begin position="151"/>
        <end position="338"/>
    </location>
</feature>
<evidence type="ECO:0000256" key="2">
    <source>
        <dbReference type="ARBA" id="ARBA00022741"/>
    </source>
</evidence>
<accession>A0A137NSA4</accession>
<dbReference type="STRING" id="796925.A0A137NSA4"/>
<dbReference type="SUPFAM" id="SSF56112">
    <property type="entry name" value="Protein kinase-like (PK-like)"/>
    <property type="match status" value="1"/>
</dbReference>
<gene>
    <name evidence="7" type="ORF">CONCODRAFT_12740</name>
</gene>
<dbReference type="PANTHER" id="PTHR48016">
    <property type="entry name" value="MAP KINASE KINASE KINASE SSK2-RELATED-RELATED"/>
    <property type="match status" value="1"/>
</dbReference>
<dbReference type="Pfam" id="PF00069">
    <property type="entry name" value="Pkinase"/>
    <property type="match status" value="1"/>
</dbReference>
<keyword evidence="2" id="KW-0547">Nucleotide-binding</keyword>
<reference evidence="7 8" key="1">
    <citation type="journal article" date="2015" name="Genome Biol. Evol.">
        <title>Phylogenomic analyses indicate that early fungi evolved digesting cell walls of algal ancestors of land plants.</title>
        <authorList>
            <person name="Chang Y."/>
            <person name="Wang S."/>
            <person name="Sekimoto S."/>
            <person name="Aerts A.L."/>
            <person name="Choi C."/>
            <person name="Clum A."/>
            <person name="LaButti K.M."/>
            <person name="Lindquist E.A."/>
            <person name="Yee Ngan C."/>
            <person name="Ohm R.A."/>
            <person name="Salamov A.A."/>
            <person name="Grigoriev I.V."/>
            <person name="Spatafora J.W."/>
            <person name="Berbee M.L."/>
        </authorList>
    </citation>
    <scope>NUCLEOTIDE SEQUENCE [LARGE SCALE GENOMIC DNA]</scope>
    <source>
        <strain evidence="7 8">NRRL 28638</strain>
    </source>
</reference>
<dbReference type="Proteomes" id="UP000070444">
    <property type="component" value="Unassembled WGS sequence"/>
</dbReference>
<evidence type="ECO:0000256" key="5">
    <source>
        <dbReference type="SAM" id="MobiDB-lite"/>
    </source>
</evidence>
<feature type="region of interest" description="Disordered" evidence="5">
    <location>
        <begin position="1"/>
        <end position="63"/>
    </location>
</feature>
<sequence length="338" mass="38051">MDVHTSLTLPSSFDHPHNHLRRPHHKRVDTRFIFPRPHSLMETKSYSSSPTPSSISETSSNDSDTFSLSSSLSSTATLVNTEIISGFSPQLPTHYSKRAHTISAAQSQTRLIKRKSSFNLITKFFTNDPDLPPLSATILEQCKTPLTKSYVWTNEKIGGGAEGDVYLILRKSDDKKFAAKKFHLRGDIEDQTVYLDRIAQEFYLTSILHNENCTQLIDMVSHNKHLVAILPYYSTDLFASVEAGLNQSQISNYFKQICTAIGYLHNYKIFHLDLKIENICLLTSEVDNISQIKVIDFGCAKTLPSYNQQQRSSLRLETSPSPSNTNAWSGSDAYLPPE</sequence>
<dbReference type="EMBL" id="KQ964844">
    <property type="protein sequence ID" value="KXN65614.1"/>
    <property type="molecule type" value="Genomic_DNA"/>
</dbReference>
<keyword evidence="1" id="KW-0808">Transferase</keyword>
<keyword evidence="4" id="KW-0067">ATP-binding</keyword>
<feature type="compositionally biased region" description="Polar residues" evidence="5">
    <location>
        <begin position="311"/>
        <end position="329"/>
    </location>
</feature>
<dbReference type="CDD" id="cd00180">
    <property type="entry name" value="PKc"/>
    <property type="match status" value="1"/>
</dbReference>
<dbReference type="AlphaFoldDB" id="A0A137NSA4"/>
<dbReference type="SMART" id="SM00220">
    <property type="entry name" value="S_TKc"/>
    <property type="match status" value="1"/>
</dbReference>
<evidence type="ECO:0000313" key="8">
    <source>
        <dbReference type="Proteomes" id="UP000070444"/>
    </source>
</evidence>
<dbReference type="PROSITE" id="PS50011">
    <property type="entry name" value="PROTEIN_KINASE_DOM"/>
    <property type="match status" value="1"/>
</dbReference>
<protein>
    <submittedName>
        <fullName evidence="7">Kinase-like protein</fullName>
    </submittedName>
</protein>
<dbReference type="PROSITE" id="PS00108">
    <property type="entry name" value="PROTEIN_KINASE_ST"/>
    <property type="match status" value="1"/>
</dbReference>
<dbReference type="OrthoDB" id="2449239at2759"/>
<feature type="compositionally biased region" description="Low complexity" evidence="5">
    <location>
        <begin position="42"/>
        <end position="63"/>
    </location>
</feature>
<dbReference type="Gene3D" id="1.10.510.10">
    <property type="entry name" value="Transferase(Phosphotransferase) domain 1"/>
    <property type="match status" value="1"/>
</dbReference>
<evidence type="ECO:0000256" key="4">
    <source>
        <dbReference type="ARBA" id="ARBA00022840"/>
    </source>
</evidence>
<dbReference type="GO" id="GO:0005524">
    <property type="term" value="F:ATP binding"/>
    <property type="evidence" value="ECO:0007669"/>
    <property type="project" value="UniProtKB-KW"/>
</dbReference>
<evidence type="ECO:0000313" key="7">
    <source>
        <dbReference type="EMBL" id="KXN65614.1"/>
    </source>
</evidence>
<evidence type="ECO:0000259" key="6">
    <source>
        <dbReference type="PROSITE" id="PS50011"/>
    </source>
</evidence>
<feature type="region of interest" description="Disordered" evidence="5">
    <location>
        <begin position="311"/>
        <end position="338"/>
    </location>
</feature>
<dbReference type="InterPro" id="IPR008271">
    <property type="entry name" value="Ser/Thr_kinase_AS"/>
</dbReference>
<proteinExistence type="predicted"/>
<dbReference type="PANTHER" id="PTHR48016:SF56">
    <property type="entry name" value="MAPKK KINASE"/>
    <property type="match status" value="1"/>
</dbReference>
<evidence type="ECO:0000256" key="1">
    <source>
        <dbReference type="ARBA" id="ARBA00022679"/>
    </source>
</evidence>
<dbReference type="InterPro" id="IPR000719">
    <property type="entry name" value="Prot_kinase_dom"/>
</dbReference>
<dbReference type="InterPro" id="IPR011009">
    <property type="entry name" value="Kinase-like_dom_sf"/>
</dbReference>
<evidence type="ECO:0000256" key="3">
    <source>
        <dbReference type="ARBA" id="ARBA00022777"/>
    </source>
</evidence>
<dbReference type="GO" id="GO:0000165">
    <property type="term" value="P:MAPK cascade"/>
    <property type="evidence" value="ECO:0007669"/>
    <property type="project" value="UniProtKB-ARBA"/>
</dbReference>
<keyword evidence="3 7" id="KW-0418">Kinase</keyword>
<dbReference type="GO" id="GO:0004672">
    <property type="term" value="F:protein kinase activity"/>
    <property type="evidence" value="ECO:0007669"/>
    <property type="project" value="InterPro"/>
</dbReference>